<feature type="domain" description="AAA" evidence="3">
    <location>
        <begin position="1"/>
        <end position="176"/>
    </location>
</feature>
<evidence type="ECO:0000256" key="2">
    <source>
        <dbReference type="ARBA" id="ARBA00074747"/>
    </source>
</evidence>
<dbReference type="FunFam" id="3.40.50.300:FF:000285">
    <property type="entry name" value="Sporulation initiation inhibitor Soj"/>
    <property type="match status" value="1"/>
</dbReference>
<sequence length="255" mass="27171">MRTIAVANQKGGVGKTTTAINLATALAASGHRVTLLDFDPQGNASTGFGIPRDRRNPSSYDLLFDPELAAEAAQETLVPGLFLVPAVEGLAAAEIELSGQPNAAGRLKAAIQKLPACDWLFIDCPPSLSLLTLNALVAADGVMIPLQTEFYAMEGLSQLLKTIEQVRARQNPRLDIEGVVLTMHDRRNRLSDLVAADVRAALGARVYETMIPRNVRLSEAPSHGMPALLYDIRCPGSEAYMALAREMIGAAAKAA</sequence>
<proteinExistence type="predicted"/>
<dbReference type="PANTHER" id="PTHR13696">
    <property type="entry name" value="P-LOOP CONTAINING NUCLEOSIDE TRIPHOSPHATE HYDROLASE"/>
    <property type="match status" value="1"/>
</dbReference>
<dbReference type="Proteomes" id="UP000319897">
    <property type="component" value="Unassembled WGS sequence"/>
</dbReference>
<dbReference type="CDD" id="cd02042">
    <property type="entry name" value="ParAB_family"/>
    <property type="match status" value="1"/>
</dbReference>
<dbReference type="RefSeq" id="WP_140927163.1">
    <property type="nucleotide sequence ID" value="NZ_VFSU01000012.1"/>
</dbReference>
<evidence type="ECO:0000256" key="1">
    <source>
        <dbReference type="ARBA" id="ARBA00057242"/>
    </source>
</evidence>
<dbReference type="InterPro" id="IPR050678">
    <property type="entry name" value="DNA_Partitioning_ATPase"/>
</dbReference>
<evidence type="ECO:0000313" key="5">
    <source>
        <dbReference type="Proteomes" id="UP000319897"/>
    </source>
</evidence>
<comment type="function">
    <text evidence="1">Involved in chromosome partition. Localize to both poles of the predivisional cell following completion of DNA replication.</text>
</comment>
<dbReference type="EMBL" id="VFSU01000012">
    <property type="protein sequence ID" value="TPE63303.1"/>
    <property type="molecule type" value="Genomic_DNA"/>
</dbReference>
<comment type="caution">
    <text evidence="4">The sequence shown here is derived from an EMBL/GenBank/DDBJ whole genome shotgun (WGS) entry which is preliminary data.</text>
</comment>
<dbReference type="Pfam" id="PF13614">
    <property type="entry name" value="AAA_31"/>
    <property type="match status" value="1"/>
</dbReference>
<evidence type="ECO:0000313" key="4">
    <source>
        <dbReference type="EMBL" id="TPE63303.1"/>
    </source>
</evidence>
<dbReference type="InterPro" id="IPR027417">
    <property type="entry name" value="P-loop_NTPase"/>
</dbReference>
<dbReference type="InterPro" id="IPR025669">
    <property type="entry name" value="AAA_dom"/>
</dbReference>
<dbReference type="AlphaFoldDB" id="A0A501XSH9"/>
<accession>A0A501XSH9</accession>
<reference evidence="4 5" key="1">
    <citation type="submission" date="2019-06" db="EMBL/GenBank/DDBJ databases">
        <authorList>
            <person name="Lee I."/>
            <person name="Jang G.I."/>
            <person name="Hwang C.Y."/>
        </authorList>
    </citation>
    <scope>NUCLEOTIDE SEQUENCE [LARGE SCALE GENOMIC DNA]</scope>
    <source>
        <strain evidence="4 5">PAMC 28131</strain>
    </source>
</reference>
<gene>
    <name evidence="4" type="ORF">FJQ54_04090</name>
</gene>
<name>A0A501XSH9_9SPHN</name>
<dbReference type="OrthoDB" id="9815116at2"/>
<dbReference type="SUPFAM" id="SSF52540">
    <property type="entry name" value="P-loop containing nucleoside triphosphate hydrolases"/>
    <property type="match status" value="1"/>
</dbReference>
<dbReference type="PIRSF" id="PIRSF009320">
    <property type="entry name" value="Nuc_binding_HP_1000"/>
    <property type="match status" value="1"/>
</dbReference>
<keyword evidence="5" id="KW-1185">Reference proteome</keyword>
<protein>
    <recommendedName>
        <fullName evidence="2">Chromosome partitioning protein ParA</fullName>
    </recommendedName>
</protein>
<evidence type="ECO:0000259" key="3">
    <source>
        <dbReference type="Pfam" id="PF13614"/>
    </source>
</evidence>
<organism evidence="4 5">
    <name type="scientific">Sandaracinobacter neustonicus</name>
    <dbReference type="NCBI Taxonomy" id="1715348"/>
    <lineage>
        <taxon>Bacteria</taxon>
        <taxon>Pseudomonadati</taxon>
        <taxon>Pseudomonadota</taxon>
        <taxon>Alphaproteobacteria</taxon>
        <taxon>Sphingomonadales</taxon>
        <taxon>Sphingosinicellaceae</taxon>
        <taxon>Sandaracinobacter</taxon>
    </lineage>
</organism>
<dbReference type="Gene3D" id="3.40.50.300">
    <property type="entry name" value="P-loop containing nucleotide triphosphate hydrolases"/>
    <property type="match status" value="1"/>
</dbReference>
<dbReference type="PANTHER" id="PTHR13696:SF52">
    <property type="entry name" value="PARA FAMILY PROTEIN CT_582"/>
    <property type="match status" value="1"/>
</dbReference>